<sequence>MRLVLENGRVDGAGRPMFVHPTSKTAAWKIIWHQIWPLISDTFAAFIWVSLNSTICGRFSPTVLGDCAKLRMIESLIFFPRSRPLTVPALLLPKQWPSGCTRPAGMTSEGIVNSTDPSNFIIIFGSVLLTLCHLTGKQFDGGALEFAIL</sequence>
<accession>A0A914ICP3</accession>
<dbReference type="WBParaSite" id="Gr19_v10_g9617.t1">
    <property type="protein sequence ID" value="Gr19_v10_g9617.t1"/>
    <property type="gene ID" value="Gr19_v10_g9617"/>
</dbReference>
<proteinExistence type="predicted"/>
<name>A0A914ICP3_GLORO</name>
<organism evidence="1 2">
    <name type="scientific">Globodera rostochiensis</name>
    <name type="common">Golden nematode worm</name>
    <name type="synonym">Heterodera rostochiensis</name>
    <dbReference type="NCBI Taxonomy" id="31243"/>
    <lineage>
        <taxon>Eukaryota</taxon>
        <taxon>Metazoa</taxon>
        <taxon>Ecdysozoa</taxon>
        <taxon>Nematoda</taxon>
        <taxon>Chromadorea</taxon>
        <taxon>Rhabditida</taxon>
        <taxon>Tylenchina</taxon>
        <taxon>Tylenchomorpha</taxon>
        <taxon>Tylenchoidea</taxon>
        <taxon>Heteroderidae</taxon>
        <taxon>Heteroderinae</taxon>
        <taxon>Globodera</taxon>
    </lineage>
</organism>
<evidence type="ECO:0000313" key="2">
    <source>
        <dbReference type="WBParaSite" id="Gr19_v10_g9617.t1"/>
    </source>
</evidence>
<keyword evidence="1" id="KW-1185">Reference proteome</keyword>
<evidence type="ECO:0000313" key="1">
    <source>
        <dbReference type="Proteomes" id="UP000887572"/>
    </source>
</evidence>
<dbReference type="AlphaFoldDB" id="A0A914ICP3"/>
<reference evidence="2" key="1">
    <citation type="submission" date="2022-11" db="UniProtKB">
        <authorList>
            <consortium name="WormBaseParasite"/>
        </authorList>
    </citation>
    <scope>IDENTIFICATION</scope>
</reference>
<protein>
    <submittedName>
        <fullName evidence="2">Uncharacterized protein</fullName>
    </submittedName>
</protein>
<dbReference type="Proteomes" id="UP000887572">
    <property type="component" value="Unplaced"/>
</dbReference>